<feature type="compositionally biased region" description="Basic and acidic residues" evidence="1">
    <location>
        <begin position="29"/>
        <end position="39"/>
    </location>
</feature>
<organism evidence="2 3">
    <name type="scientific">Biomphalaria pfeifferi</name>
    <name type="common">Bloodfluke planorb</name>
    <name type="synonym">Freshwater snail</name>
    <dbReference type="NCBI Taxonomy" id="112525"/>
    <lineage>
        <taxon>Eukaryota</taxon>
        <taxon>Metazoa</taxon>
        <taxon>Spiralia</taxon>
        <taxon>Lophotrochozoa</taxon>
        <taxon>Mollusca</taxon>
        <taxon>Gastropoda</taxon>
        <taxon>Heterobranchia</taxon>
        <taxon>Euthyneura</taxon>
        <taxon>Panpulmonata</taxon>
        <taxon>Hygrophila</taxon>
        <taxon>Lymnaeoidea</taxon>
        <taxon>Planorbidae</taxon>
        <taxon>Biomphalaria</taxon>
    </lineage>
</organism>
<evidence type="ECO:0000313" key="3">
    <source>
        <dbReference type="Proteomes" id="UP001233172"/>
    </source>
</evidence>
<sequence>MSASFDADSTLISTLVECEVCEADSALKPDACRPPSRDLTRRHRKNSLQSVYHDEAVGQQAQNR</sequence>
<protein>
    <submittedName>
        <fullName evidence="2">Uncharacterized protein</fullName>
    </submittedName>
</protein>
<reference evidence="2" key="2">
    <citation type="submission" date="2023-04" db="EMBL/GenBank/DDBJ databases">
        <authorList>
            <person name="Bu L."/>
            <person name="Lu L."/>
            <person name="Laidemitt M.R."/>
            <person name="Zhang S.M."/>
            <person name="Mutuku M."/>
            <person name="Mkoji G."/>
            <person name="Steinauer M."/>
            <person name="Loker E.S."/>
        </authorList>
    </citation>
    <scope>NUCLEOTIDE SEQUENCE</scope>
    <source>
        <strain evidence="2">KasaAsao</strain>
        <tissue evidence="2">Whole Snail</tissue>
    </source>
</reference>
<proteinExistence type="predicted"/>
<name>A0AAD8BPA5_BIOPF</name>
<evidence type="ECO:0000256" key="1">
    <source>
        <dbReference type="SAM" id="MobiDB-lite"/>
    </source>
</evidence>
<comment type="caution">
    <text evidence="2">The sequence shown here is derived from an EMBL/GenBank/DDBJ whole genome shotgun (WGS) entry which is preliminary data.</text>
</comment>
<gene>
    <name evidence="2" type="ORF">Bpfe_012287</name>
</gene>
<evidence type="ECO:0000313" key="2">
    <source>
        <dbReference type="EMBL" id="KAK0058286.1"/>
    </source>
</evidence>
<accession>A0AAD8BPA5</accession>
<dbReference type="EMBL" id="JASAOG010000049">
    <property type="protein sequence ID" value="KAK0058286.1"/>
    <property type="molecule type" value="Genomic_DNA"/>
</dbReference>
<dbReference type="AlphaFoldDB" id="A0AAD8BPA5"/>
<reference evidence="2" key="1">
    <citation type="journal article" date="2023" name="PLoS Negl. Trop. Dis.">
        <title>A genome sequence for Biomphalaria pfeifferi, the major vector snail for the human-infecting parasite Schistosoma mansoni.</title>
        <authorList>
            <person name="Bu L."/>
            <person name="Lu L."/>
            <person name="Laidemitt M.R."/>
            <person name="Zhang S.M."/>
            <person name="Mutuku M."/>
            <person name="Mkoji G."/>
            <person name="Steinauer M."/>
            <person name="Loker E.S."/>
        </authorList>
    </citation>
    <scope>NUCLEOTIDE SEQUENCE</scope>
    <source>
        <strain evidence="2">KasaAsao</strain>
    </source>
</reference>
<dbReference type="Proteomes" id="UP001233172">
    <property type="component" value="Unassembled WGS sequence"/>
</dbReference>
<keyword evidence="3" id="KW-1185">Reference proteome</keyword>
<feature type="non-terminal residue" evidence="2">
    <location>
        <position position="64"/>
    </location>
</feature>
<feature type="region of interest" description="Disordered" evidence="1">
    <location>
        <begin position="29"/>
        <end position="64"/>
    </location>
</feature>